<name>A0A059ZVL7_ACICK</name>
<proteinExistence type="predicted"/>
<protein>
    <submittedName>
        <fullName evidence="2">Uncharacterized protein</fullName>
    </submittedName>
</protein>
<feature type="compositionally biased region" description="Low complexity" evidence="1">
    <location>
        <begin position="116"/>
        <end position="142"/>
    </location>
</feature>
<dbReference type="CDD" id="cd21631">
    <property type="entry name" value="RHH_CopG_NikR-like"/>
    <property type="match status" value="1"/>
</dbReference>
<dbReference type="Proteomes" id="UP000005522">
    <property type="component" value="Chromosome"/>
</dbReference>
<dbReference type="RefSeq" id="WP_004872824.1">
    <property type="nucleotide sequence ID" value="NZ_CP005986.1"/>
</dbReference>
<dbReference type="AlphaFoldDB" id="A0A059ZVL7"/>
<dbReference type="HOGENOM" id="CLU_699472_0_0_6"/>
<sequence length="394" mass="41693">MVDEIKRVRLTLAGDQADYVDELAQRYGVTRTQVIRVMVDCMKQPELGSVEEQLQILQQSELAPQSGSENPPTVFLEQLRQLSGRVELIARQIADLQRGPAPAGALQAAGCAPQGALQAAGPAGPEDGGMPPAGPVPGAGLPPAGPADGDDSAFAGGSQPPSFDDVDFFDGQESGSGNGSGMDVRPEAVADILRAVADLREDVQEQIEGMRATLAALGERVDPDVSVLLNAIRDHLQESFNGLVDAMSSSVPKAIAESVSLEMQPGSGDLETKDLLAGLHRRMDALTEYVDGVRESLLRMEEALGQLGRAEVSAAVEERLTRLGTAFNGLAADLRPLLDRGDAESRMQAIEEKVGRMTDLLESLLAESSRSFVLLPSKGLGKALVGQIRLVKED</sequence>
<gene>
    <name evidence="2" type="ORF">Acaty_c1791</name>
</gene>
<accession>A0A059ZVL7</accession>
<evidence type="ECO:0000313" key="2">
    <source>
        <dbReference type="EMBL" id="AIA55650.1"/>
    </source>
</evidence>
<reference evidence="2 3" key="1">
    <citation type="journal article" date="2009" name="J. Bacteriol.">
        <title>Draft genome sequence of the extremely acidophilic bacterium Acidithiobacillus caldus ATCC 51756 reveals metabolic versatility in the genus Acidithiobacillus.</title>
        <authorList>
            <person name="Valdes J."/>
            <person name="Quatrini R."/>
            <person name="Hallberg K."/>
            <person name="Dopson M."/>
            <person name="Valenzuela P.D."/>
            <person name="Holmes D.S."/>
        </authorList>
    </citation>
    <scope>NUCLEOTIDE SEQUENCE [LARGE SCALE GENOMIC DNA]</scope>
    <source>
        <strain evidence="3">ATCC 51756 / DSM 8584 / KU</strain>
    </source>
</reference>
<feature type="region of interest" description="Disordered" evidence="1">
    <location>
        <begin position="116"/>
        <end position="184"/>
    </location>
</feature>
<dbReference type="EMBL" id="CP005986">
    <property type="protein sequence ID" value="AIA55650.1"/>
    <property type="molecule type" value="Genomic_DNA"/>
</dbReference>
<dbReference type="KEGG" id="acz:Acaty_c1791"/>
<evidence type="ECO:0000313" key="3">
    <source>
        <dbReference type="Proteomes" id="UP000005522"/>
    </source>
</evidence>
<organism evidence="2 3">
    <name type="scientific">Acidithiobacillus caldus (strain ATCC 51756 / DSM 8584 / KU)</name>
    <dbReference type="NCBI Taxonomy" id="637389"/>
    <lineage>
        <taxon>Bacteria</taxon>
        <taxon>Pseudomonadati</taxon>
        <taxon>Pseudomonadota</taxon>
        <taxon>Acidithiobacillia</taxon>
        <taxon>Acidithiobacillales</taxon>
        <taxon>Acidithiobacillaceae</taxon>
        <taxon>Acidithiobacillus</taxon>
    </lineage>
</organism>
<evidence type="ECO:0000256" key="1">
    <source>
        <dbReference type="SAM" id="MobiDB-lite"/>
    </source>
</evidence>